<dbReference type="InterPro" id="IPR014719">
    <property type="entry name" value="Ribosomal_bL12_C/ClpS-like"/>
</dbReference>
<proteinExistence type="inferred from homology"/>
<comment type="caution">
    <text evidence="5">The sequence shown here is derived from an EMBL/GenBank/DDBJ whole genome shotgun (WGS) entry which is preliminary data.</text>
</comment>
<organism evidence="5 6">
    <name type="scientific">Brassica carinata</name>
    <name type="common">Ethiopian mustard</name>
    <name type="synonym">Abyssinian cabbage</name>
    <dbReference type="NCBI Taxonomy" id="52824"/>
    <lineage>
        <taxon>Eukaryota</taxon>
        <taxon>Viridiplantae</taxon>
        <taxon>Streptophyta</taxon>
        <taxon>Embryophyta</taxon>
        <taxon>Tracheophyta</taxon>
        <taxon>Spermatophyta</taxon>
        <taxon>Magnoliopsida</taxon>
        <taxon>eudicotyledons</taxon>
        <taxon>Gunneridae</taxon>
        <taxon>Pentapetalae</taxon>
        <taxon>rosids</taxon>
        <taxon>malvids</taxon>
        <taxon>Brassicales</taxon>
        <taxon>Brassicaceae</taxon>
        <taxon>Brassiceae</taxon>
        <taxon>Brassica</taxon>
    </lineage>
</organism>
<evidence type="ECO:0000256" key="2">
    <source>
        <dbReference type="ARBA" id="ARBA00022980"/>
    </source>
</evidence>
<gene>
    <name evidence="5" type="ORF">Bca52824_012334</name>
</gene>
<evidence type="ECO:0000313" key="5">
    <source>
        <dbReference type="EMBL" id="KAG2319121.1"/>
    </source>
</evidence>
<evidence type="ECO:0000256" key="1">
    <source>
        <dbReference type="ARBA" id="ARBA00007197"/>
    </source>
</evidence>
<reference evidence="5 6" key="1">
    <citation type="submission" date="2020-02" db="EMBL/GenBank/DDBJ databases">
        <authorList>
            <person name="Ma Q."/>
            <person name="Huang Y."/>
            <person name="Song X."/>
            <person name="Pei D."/>
        </authorList>
    </citation>
    <scope>NUCLEOTIDE SEQUENCE [LARGE SCALE GENOMIC DNA]</scope>
    <source>
        <strain evidence="5">Sxm20200214</strain>
        <tissue evidence="5">Leaf</tissue>
    </source>
</reference>
<dbReference type="AlphaFoldDB" id="A0A8X7VX88"/>
<evidence type="ECO:0000256" key="3">
    <source>
        <dbReference type="ARBA" id="ARBA00023274"/>
    </source>
</evidence>
<protein>
    <recommendedName>
        <fullName evidence="4">Large ribosomal subunit protein bL12 C-terminal domain-containing protein</fullName>
    </recommendedName>
</protein>
<dbReference type="SUPFAM" id="SSF54736">
    <property type="entry name" value="ClpS-like"/>
    <property type="match status" value="1"/>
</dbReference>
<dbReference type="HAMAP" id="MF_00368">
    <property type="entry name" value="Ribosomal_bL12"/>
    <property type="match status" value="1"/>
</dbReference>
<dbReference type="GO" id="GO:0006412">
    <property type="term" value="P:translation"/>
    <property type="evidence" value="ECO:0007669"/>
    <property type="project" value="InterPro"/>
</dbReference>
<dbReference type="OrthoDB" id="250175at2759"/>
<keyword evidence="2" id="KW-0689">Ribosomal protein</keyword>
<comment type="similarity">
    <text evidence="1">Belongs to the bacterial ribosomal protein bL12 family.</text>
</comment>
<dbReference type="CDD" id="cd00387">
    <property type="entry name" value="Ribosomal_L7_L12"/>
    <property type="match status" value="1"/>
</dbReference>
<evidence type="ECO:0000313" key="6">
    <source>
        <dbReference type="Proteomes" id="UP000886595"/>
    </source>
</evidence>
<dbReference type="InterPro" id="IPR013823">
    <property type="entry name" value="Ribosomal_bL12_C"/>
</dbReference>
<dbReference type="PANTHER" id="PTHR45987:SF11">
    <property type="entry name" value="OS07G0626100 PROTEIN"/>
    <property type="match status" value="1"/>
</dbReference>
<dbReference type="NCBIfam" id="TIGR00855">
    <property type="entry name" value="L12"/>
    <property type="match status" value="1"/>
</dbReference>
<dbReference type="GO" id="GO:0003729">
    <property type="term" value="F:mRNA binding"/>
    <property type="evidence" value="ECO:0007669"/>
    <property type="project" value="TreeGrafter"/>
</dbReference>
<dbReference type="EMBL" id="JAAMPC010000003">
    <property type="protein sequence ID" value="KAG2319121.1"/>
    <property type="molecule type" value="Genomic_DNA"/>
</dbReference>
<dbReference type="Proteomes" id="UP000886595">
    <property type="component" value="Unassembled WGS sequence"/>
</dbReference>
<keyword evidence="6" id="KW-1185">Reference proteome</keyword>
<dbReference type="GO" id="GO:1990904">
    <property type="term" value="C:ribonucleoprotein complex"/>
    <property type="evidence" value="ECO:0007669"/>
    <property type="project" value="UniProtKB-KW"/>
</dbReference>
<keyword evidence="3" id="KW-0687">Ribonucleoprotein</keyword>
<dbReference type="GO" id="GO:0005840">
    <property type="term" value="C:ribosome"/>
    <property type="evidence" value="ECO:0007669"/>
    <property type="project" value="UniProtKB-KW"/>
</dbReference>
<dbReference type="PANTHER" id="PTHR45987">
    <property type="entry name" value="39S RIBOSOMAL PROTEIN L12"/>
    <property type="match status" value="1"/>
</dbReference>
<sequence>MRAPISRFLSRSIGFLHRATPLTAATRHLCAVAASPETRTKNLDRIADELLRLNRIELHDYSILFSHKIGLNRYGSAVSVAAGDLPGGASVSAETKAAEKTAFDVKLEKFEAASKIKVIKEIRAFTELGLKEAKDLVEKAPVVVKTGLTKEDAEKIMEKLKAVGAVVALE</sequence>
<feature type="domain" description="Large ribosomal subunit protein bL12 C-terminal" evidence="4">
    <location>
        <begin position="103"/>
        <end position="169"/>
    </location>
</feature>
<dbReference type="Gene3D" id="3.30.1390.10">
    <property type="match status" value="1"/>
</dbReference>
<dbReference type="Pfam" id="PF00542">
    <property type="entry name" value="Ribosomal_L12"/>
    <property type="match status" value="1"/>
</dbReference>
<accession>A0A8X7VX88</accession>
<dbReference type="FunFam" id="3.30.1390.10:FF:000001">
    <property type="entry name" value="50S ribosomal protein L7/L12"/>
    <property type="match status" value="1"/>
</dbReference>
<evidence type="ECO:0000259" key="4">
    <source>
        <dbReference type="Pfam" id="PF00542"/>
    </source>
</evidence>
<dbReference type="GO" id="GO:0003735">
    <property type="term" value="F:structural constituent of ribosome"/>
    <property type="evidence" value="ECO:0007669"/>
    <property type="project" value="InterPro"/>
</dbReference>
<dbReference type="InterPro" id="IPR000206">
    <property type="entry name" value="Ribosomal_bL12"/>
</dbReference>
<name>A0A8X7VX88_BRACI</name>